<keyword evidence="20" id="KW-1185">Reference proteome</keyword>
<evidence type="ECO:0000256" key="12">
    <source>
        <dbReference type="ARBA" id="ARBA00023295"/>
    </source>
</evidence>
<evidence type="ECO:0000256" key="14">
    <source>
        <dbReference type="ARBA" id="ARBA00070030"/>
    </source>
</evidence>
<dbReference type="Proteomes" id="UP001286456">
    <property type="component" value="Unassembled WGS sequence"/>
</dbReference>
<dbReference type="FunFam" id="2.60.40.10:FF:000757">
    <property type="entry name" value="Beta-glucosidase G"/>
    <property type="match status" value="1"/>
</dbReference>
<dbReference type="InterPro" id="IPR017853">
    <property type="entry name" value="GH"/>
</dbReference>
<comment type="similarity">
    <text evidence="4">Belongs to the glycosyl hydrolase 3 family.</text>
</comment>
<accession>A0AAE0IW37</accession>
<name>A0AAE0IW37_9PEZI</name>
<dbReference type="PANTHER" id="PTHR42715:SF5">
    <property type="entry name" value="BETA-GLUCOSIDASE M-RELATED"/>
    <property type="match status" value="1"/>
</dbReference>
<gene>
    <name evidence="19" type="ORF">B0T19DRAFT_355488</name>
</gene>
<evidence type="ECO:0000256" key="13">
    <source>
        <dbReference type="ARBA" id="ARBA00023326"/>
    </source>
</evidence>
<reference evidence="19" key="1">
    <citation type="journal article" date="2023" name="Mol. Phylogenet. Evol.">
        <title>Genome-scale phylogeny and comparative genomics of the fungal order Sordariales.</title>
        <authorList>
            <person name="Hensen N."/>
            <person name="Bonometti L."/>
            <person name="Westerberg I."/>
            <person name="Brannstrom I.O."/>
            <person name="Guillou S."/>
            <person name="Cros-Aarteil S."/>
            <person name="Calhoun S."/>
            <person name="Haridas S."/>
            <person name="Kuo A."/>
            <person name="Mondo S."/>
            <person name="Pangilinan J."/>
            <person name="Riley R."/>
            <person name="LaButti K."/>
            <person name="Andreopoulos B."/>
            <person name="Lipzen A."/>
            <person name="Chen C."/>
            <person name="Yan M."/>
            <person name="Daum C."/>
            <person name="Ng V."/>
            <person name="Clum A."/>
            <person name="Steindorff A."/>
            <person name="Ohm R.A."/>
            <person name="Martin F."/>
            <person name="Silar P."/>
            <person name="Natvig D.O."/>
            <person name="Lalanne C."/>
            <person name="Gautier V."/>
            <person name="Ament-Velasquez S.L."/>
            <person name="Kruys A."/>
            <person name="Hutchinson M.I."/>
            <person name="Powell A.J."/>
            <person name="Barry K."/>
            <person name="Miller A.N."/>
            <person name="Grigoriev I.V."/>
            <person name="Debuchy R."/>
            <person name="Gladieux P."/>
            <person name="Hiltunen Thoren M."/>
            <person name="Johannesson H."/>
        </authorList>
    </citation>
    <scope>NUCLEOTIDE SEQUENCE</scope>
    <source>
        <strain evidence="19">SMH4131-1</strain>
    </source>
</reference>
<evidence type="ECO:0000256" key="15">
    <source>
        <dbReference type="ARBA" id="ARBA00078013"/>
    </source>
</evidence>
<sequence length="835" mass="89975">MEYLISLYGQLPHNHTSTTAAASGGFLFPSPFLALDQISFSIQGALSLLCAVTWLCAAAGQDALSTAGPGPGPGPGAAQVAHDPIVWPPSELPYYGRSPPVYPSPPANGSSPLWAAAHARAHNLTAQLTLPELLNLTRGFPGPCVGNTGAVPRLSIPSLCFYDGPSGIRGQEFVSAFPAGIHVAATFDHDLLYRYGAALGAEFRGRGIHVALGPVAGPLGRVARGGRNWEGLSNDPYLAGQGLGAITRGMQDAGVIATPKHFLLNEQESRRRWEQGVGEAVSSNVDDRALHELYVFPFMNALREGAGAVMCSYQRANHSYACQNSKLLNGVLKTELGFEGFVVSDWDGQMSGVASANAGLDVVMPGAGFWGEKLGEAVRNGSVVEERVKDMATRVLAAWFLLRQDEGFPPTTIWPTDEPRGEELVDVQADHAELIHEIGAAGTVLVKNVNATLPFGKHTRFLCVYGYDAVVKAAPWDNPDRYSGGYDVNFGWNTFNGTMVTAGGSGGNTPGYVVSPFQALQERVARDKGILRWDFASENPTTRYANADACLVFINAYASESFDRPSLQDDPSDRLVLNVAAMCANTIVVVHSAGIRTVDAWVLHPNVTAVLFAGLPGQESGHSLVSLLYGEISPSGRLPYTVAKKEADYASLLNSSVSDTWFPDSDFAEGLYIDYRAFDRDGIEPRFEFGFGLSYTKFAYERLEVALVVTASESVGEYPDPSVAVIQGGHPELWDAVAVVKCTIVNTGDREGTEVAQLYVGVPGDDTPVRQLRGFRRTRLLGPGQTSELEFELTRRDLSVWDVVAQQWRLRRGEYRVWVGASSRDLRLNGTLVVS</sequence>
<dbReference type="Gene3D" id="3.40.50.1700">
    <property type="entry name" value="Glycoside hydrolase family 3 C-terminal domain"/>
    <property type="match status" value="1"/>
</dbReference>
<evidence type="ECO:0000256" key="7">
    <source>
        <dbReference type="ARBA" id="ARBA00022729"/>
    </source>
</evidence>
<dbReference type="InterPro" id="IPR013783">
    <property type="entry name" value="Ig-like_fold"/>
</dbReference>
<keyword evidence="8 19" id="KW-0378">Hydrolase</keyword>
<protein>
    <recommendedName>
        <fullName evidence="14">Beta-glucosidase cel3A</fullName>
        <ecNumber evidence="5">3.2.1.21</ecNumber>
    </recommendedName>
    <alternativeName>
        <fullName evidence="15">Beta-D-glucoside glucohydrolase cel3A</fullName>
    </alternativeName>
    <alternativeName>
        <fullName evidence="17">Cellobiase cel3A</fullName>
    </alternativeName>
    <alternativeName>
        <fullName evidence="16">Gentiobiase cel3A</fullName>
    </alternativeName>
</protein>
<keyword evidence="9" id="KW-0136">Cellulose degradation</keyword>
<dbReference type="InterPro" id="IPR026891">
    <property type="entry name" value="Fn3-like"/>
</dbReference>
<dbReference type="FunFam" id="3.20.20.300:FF:000002">
    <property type="entry name" value="Probable beta-glucosidase"/>
    <property type="match status" value="1"/>
</dbReference>
<keyword evidence="11" id="KW-0119">Carbohydrate metabolism</keyword>
<evidence type="ECO:0000256" key="17">
    <source>
        <dbReference type="ARBA" id="ARBA00083611"/>
    </source>
</evidence>
<keyword evidence="12" id="KW-0326">Glycosidase</keyword>
<dbReference type="PANTHER" id="PTHR42715">
    <property type="entry name" value="BETA-GLUCOSIDASE"/>
    <property type="match status" value="1"/>
</dbReference>
<evidence type="ECO:0000313" key="19">
    <source>
        <dbReference type="EMBL" id="KAK3332323.1"/>
    </source>
</evidence>
<dbReference type="GO" id="GO:0030245">
    <property type="term" value="P:cellulose catabolic process"/>
    <property type="evidence" value="ECO:0007669"/>
    <property type="project" value="UniProtKB-KW"/>
</dbReference>
<dbReference type="Gene3D" id="2.60.40.10">
    <property type="entry name" value="Immunoglobulins"/>
    <property type="match status" value="1"/>
</dbReference>
<evidence type="ECO:0000256" key="10">
    <source>
        <dbReference type="ARBA" id="ARBA00023180"/>
    </source>
</evidence>
<keyword evidence="10" id="KW-0325">Glycoprotein</keyword>
<dbReference type="EC" id="3.2.1.21" evidence="5"/>
<evidence type="ECO:0000313" key="20">
    <source>
        <dbReference type="Proteomes" id="UP001286456"/>
    </source>
</evidence>
<evidence type="ECO:0000256" key="8">
    <source>
        <dbReference type="ARBA" id="ARBA00022801"/>
    </source>
</evidence>
<evidence type="ECO:0000256" key="11">
    <source>
        <dbReference type="ARBA" id="ARBA00023277"/>
    </source>
</evidence>
<reference evidence="19" key="2">
    <citation type="submission" date="2023-06" db="EMBL/GenBank/DDBJ databases">
        <authorList>
            <consortium name="Lawrence Berkeley National Laboratory"/>
            <person name="Haridas S."/>
            <person name="Hensen N."/>
            <person name="Bonometti L."/>
            <person name="Westerberg I."/>
            <person name="Brannstrom I.O."/>
            <person name="Guillou S."/>
            <person name="Cros-Aarteil S."/>
            <person name="Calhoun S."/>
            <person name="Kuo A."/>
            <person name="Mondo S."/>
            <person name="Pangilinan J."/>
            <person name="Riley R."/>
            <person name="Labutti K."/>
            <person name="Andreopoulos B."/>
            <person name="Lipzen A."/>
            <person name="Chen C."/>
            <person name="Yanf M."/>
            <person name="Daum C."/>
            <person name="Ng V."/>
            <person name="Clum A."/>
            <person name="Steindorff A."/>
            <person name="Ohm R."/>
            <person name="Martin F."/>
            <person name="Silar P."/>
            <person name="Natvig D."/>
            <person name="Lalanne C."/>
            <person name="Gautier V."/>
            <person name="Ament-Velasquez S.L."/>
            <person name="Kruys A."/>
            <person name="Hutchinson M.I."/>
            <person name="Powell A.J."/>
            <person name="Barry K."/>
            <person name="Miller A.N."/>
            <person name="Grigoriev I.V."/>
            <person name="Debuchy R."/>
            <person name="Gladieux P."/>
            <person name="Thoren M.H."/>
            <person name="Johannesson H."/>
        </authorList>
    </citation>
    <scope>NUCLEOTIDE SEQUENCE</scope>
    <source>
        <strain evidence="19">SMH4131-1</strain>
    </source>
</reference>
<proteinExistence type="inferred from homology"/>
<dbReference type="AlphaFoldDB" id="A0AAE0IW37"/>
<dbReference type="SMART" id="SM01217">
    <property type="entry name" value="Fn3_like"/>
    <property type="match status" value="1"/>
</dbReference>
<evidence type="ECO:0000256" key="6">
    <source>
        <dbReference type="ARBA" id="ARBA00022525"/>
    </source>
</evidence>
<evidence type="ECO:0000256" key="4">
    <source>
        <dbReference type="ARBA" id="ARBA00005336"/>
    </source>
</evidence>
<comment type="pathway">
    <text evidence="3">Glycan metabolism; cellulose degradation.</text>
</comment>
<dbReference type="GO" id="GO:0005576">
    <property type="term" value="C:extracellular region"/>
    <property type="evidence" value="ECO:0007669"/>
    <property type="project" value="UniProtKB-SubCell"/>
</dbReference>
<dbReference type="Pfam" id="PF00933">
    <property type="entry name" value="Glyco_hydro_3"/>
    <property type="match status" value="1"/>
</dbReference>
<dbReference type="Pfam" id="PF14310">
    <property type="entry name" value="Fn3-like"/>
    <property type="match status" value="1"/>
</dbReference>
<dbReference type="InterPro" id="IPR050288">
    <property type="entry name" value="Cellulose_deg_GH3"/>
</dbReference>
<feature type="domain" description="Fibronectin type III-like" evidence="18">
    <location>
        <begin position="754"/>
        <end position="823"/>
    </location>
</feature>
<dbReference type="InterPro" id="IPR001764">
    <property type="entry name" value="Glyco_hydro_3_N"/>
</dbReference>
<evidence type="ECO:0000256" key="5">
    <source>
        <dbReference type="ARBA" id="ARBA00012744"/>
    </source>
</evidence>
<organism evidence="19 20">
    <name type="scientific">Cercophora scortea</name>
    <dbReference type="NCBI Taxonomy" id="314031"/>
    <lineage>
        <taxon>Eukaryota</taxon>
        <taxon>Fungi</taxon>
        <taxon>Dikarya</taxon>
        <taxon>Ascomycota</taxon>
        <taxon>Pezizomycotina</taxon>
        <taxon>Sordariomycetes</taxon>
        <taxon>Sordariomycetidae</taxon>
        <taxon>Sordariales</taxon>
        <taxon>Lasiosphaeriaceae</taxon>
        <taxon>Cercophora</taxon>
    </lineage>
</organism>
<evidence type="ECO:0000256" key="3">
    <source>
        <dbReference type="ARBA" id="ARBA00004987"/>
    </source>
</evidence>
<dbReference type="InterPro" id="IPR036881">
    <property type="entry name" value="Glyco_hydro_3_C_sf"/>
</dbReference>
<dbReference type="InterPro" id="IPR002772">
    <property type="entry name" value="Glyco_hydro_3_C"/>
</dbReference>
<evidence type="ECO:0000259" key="18">
    <source>
        <dbReference type="SMART" id="SM01217"/>
    </source>
</evidence>
<evidence type="ECO:0000256" key="9">
    <source>
        <dbReference type="ARBA" id="ARBA00023001"/>
    </source>
</evidence>
<comment type="caution">
    <text evidence="19">The sequence shown here is derived from an EMBL/GenBank/DDBJ whole genome shotgun (WGS) entry which is preliminary data.</text>
</comment>
<keyword evidence="13" id="KW-0624">Polysaccharide degradation</keyword>
<dbReference type="SUPFAM" id="SSF52279">
    <property type="entry name" value="Beta-D-glucan exohydrolase, C-terminal domain"/>
    <property type="match status" value="1"/>
</dbReference>
<dbReference type="Gene3D" id="3.20.20.300">
    <property type="entry name" value="Glycoside hydrolase, family 3, N-terminal domain"/>
    <property type="match status" value="1"/>
</dbReference>
<keyword evidence="7" id="KW-0732">Signal</keyword>
<comment type="subcellular location">
    <subcellularLocation>
        <location evidence="2">Secreted</location>
    </subcellularLocation>
</comment>
<dbReference type="SUPFAM" id="SSF51445">
    <property type="entry name" value="(Trans)glycosidases"/>
    <property type="match status" value="1"/>
</dbReference>
<evidence type="ECO:0000256" key="1">
    <source>
        <dbReference type="ARBA" id="ARBA00000448"/>
    </source>
</evidence>
<keyword evidence="6" id="KW-0964">Secreted</keyword>
<dbReference type="PRINTS" id="PR00133">
    <property type="entry name" value="GLHYDRLASE3"/>
</dbReference>
<dbReference type="EMBL" id="JAUEPO010000002">
    <property type="protein sequence ID" value="KAK3332323.1"/>
    <property type="molecule type" value="Genomic_DNA"/>
</dbReference>
<dbReference type="InterPro" id="IPR036962">
    <property type="entry name" value="Glyco_hydro_3_N_sf"/>
</dbReference>
<evidence type="ECO:0000256" key="2">
    <source>
        <dbReference type="ARBA" id="ARBA00004613"/>
    </source>
</evidence>
<dbReference type="GO" id="GO:0008422">
    <property type="term" value="F:beta-glucosidase activity"/>
    <property type="evidence" value="ECO:0007669"/>
    <property type="project" value="UniProtKB-EC"/>
</dbReference>
<comment type="catalytic activity">
    <reaction evidence="1">
        <text>Hydrolysis of terminal, non-reducing beta-D-glucosyl residues with release of beta-D-glucose.</text>
        <dbReference type="EC" id="3.2.1.21"/>
    </reaction>
</comment>
<dbReference type="Pfam" id="PF01915">
    <property type="entry name" value="Glyco_hydro_3_C"/>
    <property type="match status" value="1"/>
</dbReference>
<evidence type="ECO:0000256" key="16">
    <source>
        <dbReference type="ARBA" id="ARBA00083231"/>
    </source>
</evidence>